<accession>A0ABW4PZG8</accession>
<dbReference type="EC" id="1.-.-.-" evidence="5"/>
<dbReference type="SUPFAM" id="SSF52218">
    <property type="entry name" value="Flavoproteins"/>
    <property type="match status" value="1"/>
</dbReference>
<dbReference type="PANTHER" id="PTHR43408">
    <property type="entry name" value="FMN REDUCTASE (NADPH)"/>
    <property type="match status" value="1"/>
</dbReference>
<proteinExistence type="predicted"/>
<dbReference type="InterPro" id="IPR005025">
    <property type="entry name" value="FMN_Rdtase-like_dom"/>
</dbReference>
<protein>
    <submittedName>
        <fullName evidence="5">CE1759 family FMN reductase</fullName>
        <ecNumber evidence="5">1.-.-.-</ecNumber>
    </submittedName>
</protein>
<dbReference type="NCBIfam" id="TIGR04037">
    <property type="entry name" value="LLM_duo_CE1759"/>
    <property type="match status" value="1"/>
</dbReference>
<evidence type="ECO:0000313" key="5">
    <source>
        <dbReference type="EMBL" id="MFD1834861.1"/>
    </source>
</evidence>
<evidence type="ECO:0000313" key="6">
    <source>
        <dbReference type="Proteomes" id="UP001597280"/>
    </source>
</evidence>
<evidence type="ECO:0000256" key="3">
    <source>
        <dbReference type="ARBA" id="ARBA00023002"/>
    </source>
</evidence>
<dbReference type="InterPro" id="IPR051814">
    <property type="entry name" value="NAD(P)H-dep_FMN_reductase"/>
</dbReference>
<feature type="domain" description="NADPH-dependent FMN reductase-like" evidence="4">
    <location>
        <begin position="17"/>
        <end position="163"/>
    </location>
</feature>
<dbReference type="GO" id="GO:0016491">
    <property type="term" value="F:oxidoreductase activity"/>
    <property type="evidence" value="ECO:0007669"/>
    <property type="project" value="UniProtKB-KW"/>
</dbReference>
<keyword evidence="3 5" id="KW-0560">Oxidoreductase</keyword>
<dbReference type="PANTHER" id="PTHR43408:SF2">
    <property type="entry name" value="FMN REDUCTASE (NADPH)"/>
    <property type="match status" value="1"/>
</dbReference>
<organism evidence="5 6">
    <name type="scientific">Brachybacterium rhamnosum</name>
    <dbReference type="NCBI Taxonomy" id="173361"/>
    <lineage>
        <taxon>Bacteria</taxon>
        <taxon>Bacillati</taxon>
        <taxon>Actinomycetota</taxon>
        <taxon>Actinomycetes</taxon>
        <taxon>Micrococcales</taxon>
        <taxon>Dermabacteraceae</taxon>
        <taxon>Brachybacterium</taxon>
    </lineage>
</organism>
<dbReference type="Proteomes" id="UP001597280">
    <property type="component" value="Unassembled WGS sequence"/>
</dbReference>
<dbReference type="EMBL" id="JBHUFL010000002">
    <property type="protein sequence ID" value="MFD1834861.1"/>
    <property type="molecule type" value="Genomic_DNA"/>
</dbReference>
<evidence type="ECO:0000259" key="4">
    <source>
        <dbReference type="Pfam" id="PF03358"/>
    </source>
</evidence>
<dbReference type="InterPro" id="IPR023932">
    <property type="entry name" value="CE1759_FMN_reduct"/>
</dbReference>
<dbReference type="InterPro" id="IPR029039">
    <property type="entry name" value="Flavoprotein-like_sf"/>
</dbReference>
<dbReference type="Gene3D" id="3.40.50.360">
    <property type="match status" value="1"/>
</dbReference>
<dbReference type="RefSeq" id="WP_343904091.1">
    <property type="nucleotide sequence ID" value="NZ_BAAAIS010000002.1"/>
</dbReference>
<name>A0ABW4PZG8_9MICO</name>
<reference evidence="6" key="1">
    <citation type="journal article" date="2019" name="Int. J. Syst. Evol. Microbiol.">
        <title>The Global Catalogue of Microorganisms (GCM) 10K type strain sequencing project: providing services to taxonomists for standard genome sequencing and annotation.</title>
        <authorList>
            <consortium name="The Broad Institute Genomics Platform"/>
            <consortium name="The Broad Institute Genome Sequencing Center for Infectious Disease"/>
            <person name="Wu L."/>
            <person name="Ma J."/>
        </authorList>
    </citation>
    <scope>NUCLEOTIDE SEQUENCE [LARGE SCALE GENOMIC DNA]</scope>
    <source>
        <strain evidence="6">JCM 11650</strain>
    </source>
</reference>
<keyword evidence="2" id="KW-0288">FMN</keyword>
<comment type="caution">
    <text evidence="5">The sequence shown here is derived from an EMBL/GenBank/DDBJ whole genome shotgun (WGS) entry which is preliminary data.</text>
</comment>
<keyword evidence="6" id="KW-1185">Reference proteome</keyword>
<evidence type="ECO:0000256" key="1">
    <source>
        <dbReference type="ARBA" id="ARBA00022630"/>
    </source>
</evidence>
<keyword evidence="1" id="KW-0285">Flavoprotein</keyword>
<sequence length="241" mass="24977">MTTPTSTAPDATVEPLRLVVLSAGLSTPSSTRMLADELTRAVTAEAGHRPVSTVVVELREHAHEITDLMLTRFPGERLSPVIDAVRRADAVIAVTPVFNIGPSGLFKMFVDAVDKEIWNGRPVLLGATAGTARHSLAIDYALRPMFASLKAELAPTAVFAASADFGADTEGQGDEQPLAARIRRAARELLLLVAGTSGADGGDAADAAGTPAGPAAPARTVAVGLDDEFADFVPMGSLLGR</sequence>
<evidence type="ECO:0000256" key="2">
    <source>
        <dbReference type="ARBA" id="ARBA00022643"/>
    </source>
</evidence>
<dbReference type="Pfam" id="PF03358">
    <property type="entry name" value="FMN_red"/>
    <property type="match status" value="1"/>
</dbReference>
<gene>
    <name evidence="5" type="ORF">ACFSDA_07190</name>
</gene>